<dbReference type="InterPro" id="IPR036291">
    <property type="entry name" value="NAD(P)-bd_dom_sf"/>
</dbReference>
<protein>
    <submittedName>
        <fullName evidence="2">3-oxoacyl-[acyl-carrier protein] reductase</fullName>
    </submittedName>
</protein>
<dbReference type="PANTHER" id="PTHR42879:SF6">
    <property type="entry name" value="NADPH-DEPENDENT REDUCTASE BACG"/>
    <property type="match status" value="1"/>
</dbReference>
<dbReference type="PANTHER" id="PTHR42879">
    <property type="entry name" value="3-OXOACYL-(ACYL-CARRIER-PROTEIN) REDUCTASE"/>
    <property type="match status" value="1"/>
</dbReference>
<dbReference type="EMBL" id="FOAF01000002">
    <property type="protein sequence ID" value="SEL51070.1"/>
    <property type="molecule type" value="Genomic_DNA"/>
</dbReference>
<dbReference type="RefSeq" id="WP_093325131.1">
    <property type="nucleotide sequence ID" value="NZ_FOAF01000002.1"/>
</dbReference>
<comment type="similarity">
    <text evidence="1">Belongs to the short-chain dehydrogenases/reductases (SDR) family.</text>
</comment>
<gene>
    <name evidence="2" type="ORF">SAMN05661044_02713</name>
</gene>
<evidence type="ECO:0000313" key="3">
    <source>
        <dbReference type="Proteomes" id="UP000199421"/>
    </source>
</evidence>
<organism evidence="2 3">
    <name type="scientific">Olivibacter domesticus</name>
    <name type="common">Pseudosphingobacterium domesticum</name>
    <dbReference type="NCBI Taxonomy" id="407022"/>
    <lineage>
        <taxon>Bacteria</taxon>
        <taxon>Pseudomonadati</taxon>
        <taxon>Bacteroidota</taxon>
        <taxon>Sphingobacteriia</taxon>
        <taxon>Sphingobacteriales</taxon>
        <taxon>Sphingobacteriaceae</taxon>
        <taxon>Olivibacter</taxon>
    </lineage>
</organism>
<dbReference type="InterPro" id="IPR002347">
    <property type="entry name" value="SDR_fam"/>
</dbReference>
<dbReference type="STRING" id="407022.SAMN05661044_02713"/>
<dbReference type="Gene3D" id="3.40.50.720">
    <property type="entry name" value="NAD(P)-binding Rossmann-like Domain"/>
    <property type="match status" value="1"/>
</dbReference>
<dbReference type="PRINTS" id="PR00081">
    <property type="entry name" value="GDHRDH"/>
</dbReference>
<dbReference type="InterPro" id="IPR050259">
    <property type="entry name" value="SDR"/>
</dbReference>
<dbReference type="AlphaFoldDB" id="A0A1H7QSV1"/>
<dbReference type="SUPFAM" id="SSF51735">
    <property type="entry name" value="NAD(P)-binding Rossmann-fold domains"/>
    <property type="match status" value="1"/>
</dbReference>
<keyword evidence="3" id="KW-1185">Reference proteome</keyword>
<evidence type="ECO:0000313" key="2">
    <source>
        <dbReference type="EMBL" id="SEL51070.1"/>
    </source>
</evidence>
<dbReference type="Proteomes" id="UP000199421">
    <property type="component" value="Unassembled WGS sequence"/>
</dbReference>
<reference evidence="3" key="1">
    <citation type="submission" date="2016-10" db="EMBL/GenBank/DDBJ databases">
        <authorList>
            <person name="Varghese N."/>
            <person name="Submissions S."/>
        </authorList>
    </citation>
    <scope>NUCLEOTIDE SEQUENCE [LARGE SCALE GENOMIC DNA]</scope>
    <source>
        <strain evidence="3">DSM 18733</strain>
    </source>
</reference>
<name>A0A1H7QSV1_OLID1</name>
<accession>A0A1H7QSV1</accession>
<dbReference type="OrthoDB" id="9804774at2"/>
<evidence type="ECO:0000256" key="1">
    <source>
        <dbReference type="ARBA" id="ARBA00006484"/>
    </source>
</evidence>
<proteinExistence type="inferred from homology"/>
<dbReference type="Pfam" id="PF13561">
    <property type="entry name" value="adh_short_C2"/>
    <property type="match status" value="1"/>
</dbReference>
<sequence length="262" mass="27590">MIDISLKGRYALICGSSDGIGLATAQLMATLGANCILMARNRQKLADAVNKLPTTFSGQHRFVVADFDKVEDVEAAIGALVDELKISILVNNSGGPAPGPLLTSSSTAFQTAFTRHVLCNQIISKAVVPSMKELCYGRIINIISTSVKSPLPNLGVSNTIRAAVASWAKTLANEVGAFNITVNNVLPGATSTARLTSLLQQMAIDRTISTDQVAEEMTKAIPLRRFGYAEEIANVIAFLASPAASYVTGVNIPVDGGRTPSL</sequence>